<proteinExistence type="predicted"/>
<comment type="caution">
    <text evidence="1">The sequence shown here is derived from an EMBL/GenBank/DDBJ whole genome shotgun (WGS) entry which is preliminary data.</text>
</comment>
<name>A0A9P1BZY5_9DINO</name>
<evidence type="ECO:0000313" key="1">
    <source>
        <dbReference type="EMBL" id="CAI3982227.1"/>
    </source>
</evidence>
<reference evidence="2" key="2">
    <citation type="submission" date="2024-04" db="EMBL/GenBank/DDBJ databases">
        <authorList>
            <person name="Chen Y."/>
            <person name="Shah S."/>
            <person name="Dougan E. K."/>
            <person name="Thang M."/>
            <person name="Chan C."/>
        </authorList>
    </citation>
    <scope>NUCLEOTIDE SEQUENCE [LARGE SCALE GENOMIC DNA]</scope>
</reference>
<gene>
    <name evidence="1" type="ORF">C1SCF055_LOCUS9948</name>
</gene>
<evidence type="ECO:0000313" key="3">
    <source>
        <dbReference type="Proteomes" id="UP001152797"/>
    </source>
</evidence>
<dbReference type="EMBL" id="CAMXCT020000694">
    <property type="protein sequence ID" value="CAL1135602.1"/>
    <property type="molecule type" value="Genomic_DNA"/>
</dbReference>
<sequence length="69" mass="7711">MHSINAVTQQQFSEAVAARQKFLSAFMLALDWTESPGSVCHLEDAEDGWLVVASGLRLGHNMKYLFLRS</sequence>
<protein>
    <submittedName>
        <fullName evidence="1">Uncharacterized protein</fullName>
    </submittedName>
</protein>
<dbReference type="EMBL" id="CAMXCT010000694">
    <property type="protein sequence ID" value="CAI3982227.1"/>
    <property type="molecule type" value="Genomic_DNA"/>
</dbReference>
<evidence type="ECO:0000313" key="2">
    <source>
        <dbReference type="EMBL" id="CAL1135602.1"/>
    </source>
</evidence>
<dbReference type="Proteomes" id="UP001152797">
    <property type="component" value="Unassembled WGS sequence"/>
</dbReference>
<dbReference type="AlphaFoldDB" id="A0A9P1BZY5"/>
<reference evidence="1" key="1">
    <citation type="submission" date="2022-10" db="EMBL/GenBank/DDBJ databases">
        <authorList>
            <person name="Chen Y."/>
            <person name="Dougan E. K."/>
            <person name="Chan C."/>
            <person name="Rhodes N."/>
            <person name="Thang M."/>
        </authorList>
    </citation>
    <scope>NUCLEOTIDE SEQUENCE</scope>
</reference>
<accession>A0A9P1BZY5</accession>
<dbReference type="EMBL" id="CAMXCT030000694">
    <property type="protein sequence ID" value="CAL4769539.1"/>
    <property type="molecule type" value="Genomic_DNA"/>
</dbReference>
<organism evidence="1">
    <name type="scientific">Cladocopium goreaui</name>
    <dbReference type="NCBI Taxonomy" id="2562237"/>
    <lineage>
        <taxon>Eukaryota</taxon>
        <taxon>Sar</taxon>
        <taxon>Alveolata</taxon>
        <taxon>Dinophyceae</taxon>
        <taxon>Suessiales</taxon>
        <taxon>Symbiodiniaceae</taxon>
        <taxon>Cladocopium</taxon>
    </lineage>
</organism>
<keyword evidence="3" id="KW-1185">Reference proteome</keyword>